<gene>
    <name evidence="3" type="ORF">AB0301_11975</name>
</gene>
<accession>A0ABV3LIP5</accession>
<name>A0ABV3LIP5_9MICO</name>
<comment type="caution">
    <text evidence="3">The sequence shown here is derived from an EMBL/GenBank/DDBJ whole genome shotgun (WGS) entry which is preliminary data.</text>
</comment>
<organism evidence="3 4">
    <name type="scientific">Microbacterium profundi</name>
    <dbReference type="NCBI Taxonomy" id="450380"/>
    <lineage>
        <taxon>Bacteria</taxon>
        <taxon>Bacillati</taxon>
        <taxon>Actinomycetota</taxon>
        <taxon>Actinomycetes</taxon>
        <taxon>Micrococcales</taxon>
        <taxon>Microbacteriaceae</taxon>
        <taxon>Microbacterium</taxon>
    </lineage>
</organism>
<sequence>MNSLETSLDERIRAFADAVRTHLDDLPADELDDIIVGLTADLAEQAADGGGVLELGDPSAYAAELRSAAGLPDRSDAVKHETVRARVSRRLGYIADSIRRNAFSVWLLDLLVALRPVWWVLRGFGIYGVAHALFGSPSFGGTGSVLPDTLFGWLILLAMIIVSVQWGRDRWLPRNALRHMRTVASVIAVLALPFALASVLIPRVEYVDNGAYQQPGLLLDGVQVGNIFAYDENGELIERVQLYTDQGTPLNLFGGTIEEGVDGTWQGFGWDGDNPVRVPFRDAREAEVWNIYPLKEGRVDPNTSKVRTSTVRDAAAPFLRAPGLLTPSPTPSPTDAPIDGITPTPKP</sequence>
<dbReference type="RefSeq" id="WP_052166826.1">
    <property type="nucleotide sequence ID" value="NZ_JAJVKR010000004.1"/>
</dbReference>
<evidence type="ECO:0000256" key="1">
    <source>
        <dbReference type="SAM" id="MobiDB-lite"/>
    </source>
</evidence>
<dbReference type="EMBL" id="JBFBMH010000017">
    <property type="protein sequence ID" value="MEW1975774.1"/>
    <property type="molecule type" value="Genomic_DNA"/>
</dbReference>
<keyword evidence="4" id="KW-1185">Reference proteome</keyword>
<keyword evidence="2" id="KW-0812">Transmembrane</keyword>
<keyword evidence="2" id="KW-1133">Transmembrane helix</keyword>
<proteinExistence type="predicted"/>
<feature type="transmembrane region" description="Helical" evidence="2">
    <location>
        <begin position="179"/>
        <end position="201"/>
    </location>
</feature>
<evidence type="ECO:0000256" key="2">
    <source>
        <dbReference type="SAM" id="Phobius"/>
    </source>
</evidence>
<protein>
    <submittedName>
        <fullName evidence="3">Uncharacterized protein</fullName>
    </submittedName>
</protein>
<evidence type="ECO:0000313" key="3">
    <source>
        <dbReference type="EMBL" id="MEW1975774.1"/>
    </source>
</evidence>
<evidence type="ECO:0000313" key="4">
    <source>
        <dbReference type="Proteomes" id="UP001553715"/>
    </source>
</evidence>
<reference evidence="3 4" key="1">
    <citation type="submission" date="2024-06" db="EMBL/GenBank/DDBJ databases">
        <title>The Natural Products Discovery Center: Release of the First 8490 Sequenced Strains for Exploring Actinobacteria Biosynthetic Diversity.</title>
        <authorList>
            <person name="Kalkreuter E."/>
            <person name="Kautsar S.A."/>
            <person name="Yang D."/>
            <person name="Bader C.D."/>
            <person name="Teijaro C.N."/>
            <person name="Fluegel L."/>
            <person name="Davis C.M."/>
            <person name="Simpson J.R."/>
            <person name="Lauterbach L."/>
            <person name="Steele A.D."/>
            <person name="Gui C."/>
            <person name="Meng S."/>
            <person name="Li G."/>
            <person name="Viehrig K."/>
            <person name="Ye F."/>
            <person name="Su P."/>
            <person name="Kiefer A.F."/>
            <person name="Nichols A."/>
            <person name="Cepeda A.J."/>
            <person name="Yan W."/>
            <person name="Fan B."/>
            <person name="Jiang Y."/>
            <person name="Adhikari A."/>
            <person name="Zheng C.-J."/>
            <person name="Schuster L."/>
            <person name="Cowan T.M."/>
            <person name="Smanski M.J."/>
            <person name="Chevrette M.G."/>
            <person name="De Carvalho L.P.S."/>
            <person name="Shen B."/>
        </authorList>
    </citation>
    <scope>NUCLEOTIDE SEQUENCE [LARGE SCALE GENOMIC DNA]</scope>
    <source>
        <strain evidence="3 4">NPDC077434</strain>
    </source>
</reference>
<dbReference type="Proteomes" id="UP001553715">
    <property type="component" value="Unassembled WGS sequence"/>
</dbReference>
<keyword evidence="2" id="KW-0472">Membrane</keyword>
<feature type="region of interest" description="Disordered" evidence="1">
    <location>
        <begin position="317"/>
        <end position="347"/>
    </location>
</feature>
<feature type="transmembrane region" description="Helical" evidence="2">
    <location>
        <begin position="150"/>
        <end position="167"/>
    </location>
</feature>
<feature type="transmembrane region" description="Helical" evidence="2">
    <location>
        <begin position="106"/>
        <end position="130"/>
    </location>
</feature>